<protein>
    <submittedName>
        <fullName evidence="2">Uncharacterized protein</fullName>
    </submittedName>
</protein>
<comment type="caution">
    <text evidence="2">The sequence shown here is derived from an EMBL/GenBank/DDBJ whole genome shotgun (WGS) entry which is preliminary data.</text>
</comment>
<accession>A0A5B7E549</accession>
<proteinExistence type="predicted"/>
<organism evidence="2 3">
    <name type="scientific">Portunus trituberculatus</name>
    <name type="common">Swimming crab</name>
    <name type="synonym">Neptunus trituberculatus</name>
    <dbReference type="NCBI Taxonomy" id="210409"/>
    <lineage>
        <taxon>Eukaryota</taxon>
        <taxon>Metazoa</taxon>
        <taxon>Ecdysozoa</taxon>
        <taxon>Arthropoda</taxon>
        <taxon>Crustacea</taxon>
        <taxon>Multicrustacea</taxon>
        <taxon>Malacostraca</taxon>
        <taxon>Eumalacostraca</taxon>
        <taxon>Eucarida</taxon>
        <taxon>Decapoda</taxon>
        <taxon>Pleocyemata</taxon>
        <taxon>Brachyura</taxon>
        <taxon>Eubrachyura</taxon>
        <taxon>Portunoidea</taxon>
        <taxon>Portunidae</taxon>
        <taxon>Portuninae</taxon>
        <taxon>Portunus</taxon>
    </lineage>
</organism>
<keyword evidence="3" id="KW-1185">Reference proteome</keyword>
<sequence>MSWGPAETPVVGSPREGPMGAPTVPTFPPGVFEPGVLRQSFFSQLVKIYIGIPELGYGLIPSQSLEEKMQYYWNRRAANPSMSLQHIPLIGVQHLTSTVIVQQPLLMPTWLRNLNLVIDHSKVNKATVKVSSRGGNVKSLYF</sequence>
<name>A0A5B7E549_PORTR</name>
<dbReference type="AlphaFoldDB" id="A0A5B7E549"/>
<dbReference type="EMBL" id="VSRR010001913">
    <property type="protein sequence ID" value="MPC28445.1"/>
    <property type="molecule type" value="Genomic_DNA"/>
</dbReference>
<evidence type="ECO:0000256" key="1">
    <source>
        <dbReference type="SAM" id="MobiDB-lite"/>
    </source>
</evidence>
<evidence type="ECO:0000313" key="3">
    <source>
        <dbReference type="Proteomes" id="UP000324222"/>
    </source>
</evidence>
<feature type="region of interest" description="Disordered" evidence="1">
    <location>
        <begin position="1"/>
        <end position="25"/>
    </location>
</feature>
<dbReference type="Proteomes" id="UP000324222">
    <property type="component" value="Unassembled WGS sequence"/>
</dbReference>
<reference evidence="2 3" key="1">
    <citation type="submission" date="2019-05" db="EMBL/GenBank/DDBJ databases">
        <title>Another draft genome of Portunus trituberculatus and its Hox gene families provides insights of decapod evolution.</title>
        <authorList>
            <person name="Jeong J.-H."/>
            <person name="Song I."/>
            <person name="Kim S."/>
            <person name="Choi T."/>
            <person name="Kim D."/>
            <person name="Ryu S."/>
            <person name="Kim W."/>
        </authorList>
    </citation>
    <scope>NUCLEOTIDE SEQUENCE [LARGE SCALE GENOMIC DNA]</scope>
    <source>
        <tissue evidence="2">Muscle</tissue>
    </source>
</reference>
<evidence type="ECO:0000313" key="2">
    <source>
        <dbReference type="EMBL" id="MPC28445.1"/>
    </source>
</evidence>
<gene>
    <name evidence="2" type="ORF">E2C01_021650</name>
</gene>